<dbReference type="Proteomes" id="UP000321234">
    <property type="component" value="Unassembled WGS sequence"/>
</dbReference>
<proteinExistence type="predicted"/>
<keyword evidence="3" id="KW-1185">Reference proteome</keyword>
<dbReference type="Pfam" id="PF04122">
    <property type="entry name" value="CW_binding_2"/>
    <property type="match status" value="3"/>
</dbReference>
<dbReference type="InterPro" id="IPR051922">
    <property type="entry name" value="Bact_Sporulation_Assoc"/>
</dbReference>
<dbReference type="PANTHER" id="PTHR30032:SF8">
    <property type="entry name" value="GERMINATION-SPECIFIC N-ACETYLMURAMOYL-L-ALANINE AMIDASE"/>
    <property type="match status" value="1"/>
</dbReference>
<gene>
    <name evidence="2" type="ORF">FMM08_02060</name>
</gene>
<evidence type="ECO:0000256" key="1">
    <source>
        <dbReference type="SAM" id="MobiDB-lite"/>
    </source>
</evidence>
<sequence length="403" mass="39653">MSPTAAAWRRSAGPSVCHGRGEVHLGGPARAGTASTRRHPSTTSGGRAVRTTGVRVAAMGAALLASTVLGTAGAASADTTTTTATATAGAPEVQRLAGDDRIGTAIAVSQAVFSDADGAYAAFVASAASWPDALAASALAAQYGAPLLLVPADGQLPASVRTELHRLKVEQVYVLGGDRSVSDRISAQLSDLAEVKRFDGNDRYDTAGYAASVLADPGKPLYVASGTGFADALGGGAAAGSVGGALVLTDPARLPSSLAADIKTLAPSSVVVLGGPGTVSDAVVGQIKALLPGTSVTRTYGADRYETAARASAQVHVDGSPSTKAADGTETLSAVMLASGTSFPDGLAGAAVAGPSGVPLLLTTKDCVPAATLAEIRRLHAQRVVVLGGPTVVGPAAAALTPC</sequence>
<protein>
    <submittedName>
        <fullName evidence="2">Cell wall-binding repeat-containing protein</fullName>
    </submittedName>
</protein>
<feature type="region of interest" description="Disordered" evidence="1">
    <location>
        <begin position="1"/>
        <end position="48"/>
    </location>
</feature>
<dbReference type="PANTHER" id="PTHR30032">
    <property type="entry name" value="N-ACETYLMURAMOYL-L-ALANINE AMIDASE-RELATED"/>
    <property type="match status" value="1"/>
</dbReference>
<name>A0A5C8ZJI9_9ACTN</name>
<evidence type="ECO:0000313" key="2">
    <source>
        <dbReference type="EMBL" id="TXR58027.1"/>
    </source>
</evidence>
<comment type="caution">
    <text evidence="2">The sequence shown here is derived from an EMBL/GenBank/DDBJ whole genome shotgun (WGS) entry which is preliminary data.</text>
</comment>
<organism evidence="2 3">
    <name type="scientific">Quadrisphaera setariae</name>
    <dbReference type="NCBI Taxonomy" id="2593304"/>
    <lineage>
        <taxon>Bacteria</taxon>
        <taxon>Bacillati</taxon>
        <taxon>Actinomycetota</taxon>
        <taxon>Actinomycetes</taxon>
        <taxon>Kineosporiales</taxon>
        <taxon>Kineosporiaceae</taxon>
        <taxon>Quadrisphaera</taxon>
    </lineage>
</organism>
<dbReference type="Gene3D" id="3.40.50.12090">
    <property type="match status" value="1"/>
</dbReference>
<dbReference type="AlphaFoldDB" id="A0A5C8ZJI9"/>
<reference evidence="2 3" key="1">
    <citation type="submission" date="2019-07" db="EMBL/GenBank/DDBJ databases">
        <title>Quadrisphaera sp. strain DD2A genome sequencing and assembly.</title>
        <authorList>
            <person name="Kim I."/>
        </authorList>
    </citation>
    <scope>NUCLEOTIDE SEQUENCE [LARGE SCALE GENOMIC DNA]</scope>
    <source>
        <strain evidence="2 3">DD2A</strain>
    </source>
</reference>
<evidence type="ECO:0000313" key="3">
    <source>
        <dbReference type="Proteomes" id="UP000321234"/>
    </source>
</evidence>
<accession>A0A5C8ZJI9</accession>
<dbReference type="InterPro" id="IPR007253">
    <property type="entry name" value="Cell_wall-bd_2"/>
</dbReference>
<dbReference type="OrthoDB" id="5143602at2"/>
<dbReference type="EMBL" id="VKAC01000001">
    <property type="protein sequence ID" value="TXR58027.1"/>
    <property type="molecule type" value="Genomic_DNA"/>
</dbReference>